<dbReference type="RefSeq" id="WP_249478855.1">
    <property type="nucleotide sequence ID" value="NZ_CP097218.1"/>
</dbReference>
<sequence>MSRVLRSLLVRLALAVCATAVLMGVLGIFGHFLHPWLPLAVALVIALVSWLISPELAGADALETPLLDDDPEAVSPYAADVTVRRLEEMMHGAGPRRRMTGRSLGQMLALAAAERDHRDRADHTGQAPPLPEDLRRFLRACEEPGTGSVPAVTRPALQRWLRALSPQEHR</sequence>
<evidence type="ECO:0000256" key="1">
    <source>
        <dbReference type="SAM" id="Phobius"/>
    </source>
</evidence>
<keyword evidence="3" id="KW-1185">Reference proteome</keyword>
<gene>
    <name evidence="2" type="ORF">M4486_18860</name>
</gene>
<proteinExistence type="predicted"/>
<feature type="transmembrane region" description="Helical" evidence="1">
    <location>
        <begin position="12"/>
        <end position="30"/>
    </location>
</feature>
<protein>
    <submittedName>
        <fullName evidence="2">Uncharacterized protein</fullName>
    </submittedName>
</protein>
<keyword evidence="1" id="KW-0812">Transmembrane</keyword>
<reference evidence="2" key="1">
    <citation type="submission" date="2022-05" db="EMBL/GenBank/DDBJ databases">
        <title>Genomic analysis of Brachybacterium sp. CBA3104.</title>
        <authorList>
            <person name="Roh S.W."/>
            <person name="Kim Y.B."/>
            <person name="Kim Y."/>
        </authorList>
    </citation>
    <scope>NUCLEOTIDE SEQUENCE</scope>
    <source>
        <strain evidence="2">CBA3104</strain>
    </source>
</reference>
<organism evidence="2 3">
    <name type="scientific">Brachybacterium kimchii</name>
    <dbReference type="NCBI Taxonomy" id="2942909"/>
    <lineage>
        <taxon>Bacteria</taxon>
        <taxon>Bacillati</taxon>
        <taxon>Actinomycetota</taxon>
        <taxon>Actinomycetes</taxon>
        <taxon>Micrococcales</taxon>
        <taxon>Dermabacteraceae</taxon>
        <taxon>Brachybacterium</taxon>
    </lineage>
</organism>
<keyword evidence="1" id="KW-0472">Membrane</keyword>
<dbReference type="EMBL" id="CP097218">
    <property type="protein sequence ID" value="UQN29663.1"/>
    <property type="molecule type" value="Genomic_DNA"/>
</dbReference>
<dbReference type="Proteomes" id="UP001055868">
    <property type="component" value="Chromosome"/>
</dbReference>
<evidence type="ECO:0000313" key="2">
    <source>
        <dbReference type="EMBL" id="UQN29663.1"/>
    </source>
</evidence>
<evidence type="ECO:0000313" key="3">
    <source>
        <dbReference type="Proteomes" id="UP001055868"/>
    </source>
</evidence>
<name>A0ABY4N8D8_9MICO</name>
<accession>A0ABY4N8D8</accession>
<keyword evidence="1" id="KW-1133">Transmembrane helix</keyword>
<feature type="transmembrane region" description="Helical" evidence="1">
    <location>
        <begin position="36"/>
        <end position="53"/>
    </location>
</feature>